<evidence type="ECO:0000259" key="1">
    <source>
        <dbReference type="PROSITE" id="PS51462"/>
    </source>
</evidence>
<dbReference type="InterPro" id="IPR000086">
    <property type="entry name" value="NUDIX_hydrolase_dom"/>
</dbReference>
<reference evidence="2 3" key="1">
    <citation type="journal article" date="2010" name="Cell">
        <title>The genome of Naegleria gruberi illuminates early eukaryotic versatility.</title>
        <authorList>
            <person name="Fritz-Laylin L.K."/>
            <person name="Prochnik S.E."/>
            <person name="Ginger M.L."/>
            <person name="Dacks J.B."/>
            <person name="Carpenter M.L."/>
            <person name="Field M.C."/>
            <person name="Kuo A."/>
            <person name="Paredez A."/>
            <person name="Chapman J."/>
            <person name="Pham J."/>
            <person name="Shu S."/>
            <person name="Neupane R."/>
            <person name="Cipriano M."/>
            <person name="Mancuso J."/>
            <person name="Tu H."/>
            <person name="Salamov A."/>
            <person name="Lindquist E."/>
            <person name="Shapiro H."/>
            <person name="Lucas S."/>
            <person name="Grigoriev I.V."/>
            <person name="Cande W.Z."/>
            <person name="Fulton C."/>
            <person name="Rokhsar D.S."/>
            <person name="Dawson S.C."/>
        </authorList>
    </citation>
    <scope>NUCLEOTIDE SEQUENCE [LARGE SCALE GENOMIC DNA]</scope>
    <source>
        <strain evidence="2 3">NEG-M</strain>
    </source>
</reference>
<dbReference type="InParanoid" id="D2V6Z9"/>
<sequence>MQTIQSSPVNHHSQEENCEFNKNHDENLTDCELLNNNLLDCILNTFSNYKAQVIEHLYFRNLSLKRSAVTLNLTIIHGKLHILFTKRPIREGDKWSGQVCFPGGKFEKNEDKTLLDTAIRETFEEIGVDLRDGNNFLLVGRVDDHLAQGNMPGRCSKLGI</sequence>
<dbReference type="SUPFAM" id="SSF55811">
    <property type="entry name" value="Nudix"/>
    <property type="match status" value="1"/>
</dbReference>
<dbReference type="VEuPathDB" id="AmoebaDB:NAEGRDRAFT_64615"/>
<dbReference type="STRING" id="5762.D2V6Z9"/>
<evidence type="ECO:0000313" key="2">
    <source>
        <dbReference type="EMBL" id="EFC47170.1"/>
    </source>
</evidence>
<dbReference type="RefSeq" id="XP_002679914.1">
    <property type="nucleotide sequence ID" value="XM_002679868.1"/>
</dbReference>
<proteinExistence type="predicted"/>
<dbReference type="InterPro" id="IPR045121">
    <property type="entry name" value="CoAse"/>
</dbReference>
<dbReference type="PROSITE" id="PS51462">
    <property type="entry name" value="NUDIX"/>
    <property type="match status" value="1"/>
</dbReference>
<keyword evidence="3" id="KW-1185">Reference proteome</keyword>
<dbReference type="Pfam" id="PF00293">
    <property type="entry name" value="NUDIX"/>
    <property type="match status" value="1"/>
</dbReference>
<dbReference type="AlphaFoldDB" id="D2V6Z9"/>
<name>D2V6Z9_NAEGR</name>
<dbReference type="CDD" id="cd03426">
    <property type="entry name" value="NUDIX_CoAse_Nudt7"/>
    <property type="match status" value="1"/>
</dbReference>
<dbReference type="GO" id="GO:0010945">
    <property type="term" value="F:coenzyme A diphosphatase activity"/>
    <property type="evidence" value="ECO:0007669"/>
    <property type="project" value="InterPro"/>
</dbReference>
<dbReference type="PANTHER" id="PTHR12992">
    <property type="entry name" value="NUDIX HYDROLASE"/>
    <property type="match status" value="1"/>
</dbReference>
<protein>
    <submittedName>
        <fullName evidence="2">Predicted protein</fullName>
    </submittedName>
</protein>
<dbReference type="Gene3D" id="3.90.79.10">
    <property type="entry name" value="Nucleoside Triphosphate Pyrophosphohydrolase"/>
    <property type="match status" value="1"/>
</dbReference>
<organism evidence="3">
    <name type="scientific">Naegleria gruberi</name>
    <name type="common">Amoeba</name>
    <dbReference type="NCBI Taxonomy" id="5762"/>
    <lineage>
        <taxon>Eukaryota</taxon>
        <taxon>Discoba</taxon>
        <taxon>Heterolobosea</taxon>
        <taxon>Tetramitia</taxon>
        <taxon>Eutetramitia</taxon>
        <taxon>Vahlkampfiidae</taxon>
        <taxon>Naegleria</taxon>
    </lineage>
</organism>
<dbReference type="GeneID" id="8863884"/>
<dbReference type="KEGG" id="ngr:NAEGRDRAFT_64615"/>
<evidence type="ECO:0000313" key="3">
    <source>
        <dbReference type="Proteomes" id="UP000006671"/>
    </source>
</evidence>
<dbReference type="Proteomes" id="UP000006671">
    <property type="component" value="Unassembled WGS sequence"/>
</dbReference>
<dbReference type="OrthoDB" id="77989at2759"/>
<gene>
    <name evidence="2" type="ORF">NAEGRDRAFT_64615</name>
</gene>
<dbReference type="EMBL" id="GG738855">
    <property type="protein sequence ID" value="EFC47170.1"/>
    <property type="molecule type" value="Genomic_DNA"/>
</dbReference>
<feature type="domain" description="Nudix hydrolase" evidence="1">
    <location>
        <begin position="64"/>
        <end position="160"/>
    </location>
</feature>
<dbReference type="InterPro" id="IPR015797">
    <property type="entry name" value="NUDIX_hydrolase-like_dom_sf"/>
</dbReference>
<accession>D2V6Z9</accession>
<dbReference type="PANTHER" id="PTHR12992:SF44">
    <property type="entry name" value="NUDIX HYDROLASE DOMAIN-CONTAINING PROTEIN"/>
    <property type="match status" value="1"/>
</dbReference>